<dbReference type="Gene3D" id="3.90.1200.10">
    <property type="match status" value="1"/>
</dbReference>
<keyword evidence="6" id="KW-1185">Reference proteome</keyword>
<dbReference type="STRING" id="351671.XDD1_1756"/>
<proteinExistence type="inferred from homology"/>
<gene>
    <name evidence="4" type="ORF">LY16_02948</name>
    <name evidence="3" type="ORF">XDD1_1756</name>
</gene>
<keyword evidence="2" id="KW-0808">Transferase</keyword>
<dbReference type="PANTHER" id="PTHR12149">
    <property type="entry name" value="FRUCTOSAMINE 3 KINASE-RELATED PROTEIN"/>
    <property type="match status" value="1"/>
</dbReference>
<evidence type="ECO:0000313" key="3">
    <source>
        <dbReference type="EMBL" id="CDG17455.1"/>
    </source>
</evidence>
<dbReference type="KEGG" id="xdo:XDD1_1756"/>
<comment type="similarity">
    <text evidence="1 2">Belongs to the fructosamine kinase family.</text>
</comment>
<dbReference type="Pfam" id="PF03881">
    <property type="entry name" value="Fructosamin_kin"/>
    <property type="match status" value="1"/>
</dbReference>
<evidence type="ECO:0000256" key="2">
    <source>
        <dbReference type="PIRNR" id="PIRNR006221"/>
    </source>
</evidence>
<dbReference type="SUPFAM" id="SSF56112">
    <property type="entry name" value="Protein kinase-like (PK-like)"/>
    <property type="match status" value="1"/>
</dbReference>
<reference evidence="3 5" key="1">
    <citation type="submission" date="2013-07" db="EMBL/GenBank/DDBJ databases">
        <authorList>
            <person name="Genoscope - CEA"/>
        </authorList>
    </citation>
    <scope>NUCLEOTIDE SEQUENCE [LARGE SCALE GENOMIC DNA]</scope>
    <source>
        <strain evidence="3">FRM16</strain>
        <strain evidence="5">FRM16 / DSM 17909</strain>
    </source>
</reference>
<dbReference type="AlphaFoldDB" id="A0A068QUC4"/>
<dbReference type="OrthoDB" id="5291879at2"/>
<dbReference type="InterPro" id="IPR011009">
    <property type="entry name" value="Kinase-like_dom_sf"/>
</dbReference>
<evidence type="ECO:0000256" key="1">
    <source>
        <dbReference type="ARBA" id="ARBA00009460"/>
    </source>
</evidence>
<dbReference type="Proteomes" id="UP000032721">
    <property type="component" value="Chromosome"/>
</dbReference>
<dbReference type="GO" id="GO:0016301">
    <property type="term" value="F:kinase activity"/>
    <property type="evidence" value="ECO:0007669"/>
    <property type="project" value="UniProtKB-UniRule"/>
</dbReference>
<dbReference type="EMBL" id="FO704550">
    <property type="protein sequence ID" value="CDG17455.1"/>
    <property type="molecule type" value="Genomic_DNA"/>
</dbReference>
<evidence type="ECO:0000313" key="6">
    <source>
        <dbReference type="Proteomes" id="UP000324170"/>
    </source>
</evidence>
<protein>
    <submittedName>
        <fullName evidence="4">Fructosamine-3-kinase</fullName>
    </submittedName>
</protein>
<dbReference type="PANTHER" id="PTHR12149:SF8">
    <property type="entry name" value="PROTEIN-RIBULOSAMINE 3-KINASE"/>
    <property type="match status" value="1"/>
</dbReference>
<evidence type="ECO:0000313" key="5">
    <source>
        <dbReference type="Proteomes" id="UP000032721"/>
    </source>
</evidence>
<reference evidence="4 6" key="2">
    <citation type="submission" date="2019-07" db="EMBL/GenBank/DDBJ databases">
        <title>Genomic Encyclopedia of Type Strains, Phase I: the one thousand microbial genomes (KMG-I) project.</title>
        <authorList>
            <person name="Kyrpides N."/>
        </authorList>
    </citation>
    <scope>NUCLEOTIDE SEQUENCE [LARGE SCALE GENOMIC DNA]</scope>
    <source>
        <strain evidence="4 6">DSM 17909</strain>
    </source>
</reference>
<dbReference type="HOGENOM" id="CLU_036517_0_0_6"/>
<evidence type="ECO:0000313" key="4">
    <source>
        <dbReference type="EMBL" id="TYP00623.1"/>
    </source>
</evidence>
<dbReference type="Gene3D" id="3.30.200.20">
    <property type="entry name" value="Phosphorylase Kinase, domain 1"/>
    <property type="match status" value="1"/>
</dbReference>
<accession>A0A068QUC4</accession>
<organism evidence="3 5">
    <name type="scientific">Xenorhabdus doucetiae</name>
    <dbReference type="NCBI Taxonomy" id="351671"/>
    <lineage>
        <taxon>Bacteria</taxon>
        <taxon>Pseudomonadati</taxon>
        <taxon>Pseudomonadota</taxon>
        <taxon>Gammaproteobacteria</taxon>
        <taxon>Enterobacterales</taxon>
        <taxon>Morganellaceae</taxon>
        <taxon>Xenorhabdus</taxon>
    </lineage>
</organism>
<sequence>MWQAVNRLLSEHFGDAEIRDKTELTGGDIHHAWYIKYGEQAVFIKSNMKEMLPIFKAEAEQLDLLARSKTIRVPDVYGVGHDRNSSFLLLEHLPIKPFNPHSAYLFGQHLARLHQWSEQPKFGFDFDNMLATTIQPNGWQKRWNHFYAEKRIGWQLQLAADKGMVFGDISQIVEMIGDKLHNHHPQPSLLHGDLWPMNCASLNDNCAVTFDPACYWGDRECDLAMLPLYPDLPLQIFDGYQSVWPLPKDFLERQPIYQLYYLLNRCNLFGGDHFILVQKIIDNLLSEQA</sequence>
<keyword evidence="2" id="KW-0418">Kinase</keyword>
<dbReference type="PIRSF" id="PIRSF006221">
    <property type="entry name" value="Ketosamine-3-kinase"/>
    <property type="match status" value="1"/>
</dbReference>
<dbReference type="RefSeq" id="WP_045970222.1">
    <property type="nucleotide sequence ID" value="NZ_CAWMED010000001.1"/>
</dbReference>
<dbReference type="InterPro" id="IPR016477">
    <property type="entry name" value="Fructo-/Ketosamine-3-kinase"/>
</dbReference>
<dbReference type="Proteomes" id="UP000324170">
    <property type="component" value="Unassembled WGS sequence"/>
</dbReference>
<name>A0A068QUC4_9GAMM</name>
<dbReference type="EMBL" id="VNHN01000060">
    <property type="protein sequence ID" value="TYP00623.1"/>
    <property type="molecule type" value="Genomic_DNA"/>
</dbReference>